<sequence>MPSNRLPAPRNNNNALTITNIRGARSRAGGRCVDLGRGRSTGNPPVHEVSGSDLGAPLTVDDPAVVVEVVKLAEDRSGDVSPPWHVEYTLGTGLSTDSACIQRAMLIAEYG</sequence>
<keyword evidence="3" id="KW-1185">Reference proteome</keyword>
<reference evidence="2 3" key="1">
    <citation type="submission" date="2019-11" db="EMBL/GenBank/DDBJ databases">
        <authorList>
            <person name="Li X.-J."/>
            <person name="Feng X.-M."/>
        </authorList>
    </citation>
    <scope>NUCLEOTIDE SEQUENCE [LARGE SCALE GENOMIC DNA]</scope>
    <source>
        <strain evidence="2 3">XMNu-373</strain>
    </source>
</reference>
<dbReference type="AlphaFoldDB" id="A0A7K3M0P5"/>
<protein>
    <submittedName>
        <fullName evidence="2">Uncharacterized protein</fullName>
    </submittedName>
</protein>
<comment type="caution">
    <text evidence="2">The sequence shown here is derived from an EMBL/GenBank/DDBJ whole genome shotgun (WGS) entry which is preliminary data.</text>
</comment>
<accession>A0A7K3M0P5</accession>
<organism evidence="2 3">
    <name type="scientific">Phytoactinopolyspora mesophila</name>
    <dbReference type="NCBI Taxonomy" id="2650750"/>
    <lineage>
        <taxon>Bacteria</taxon>
        <taxon>Bacillati</taxon>
        <taxon>Actinomycetota</taxon>
        <taxon>Actinomycetes</taxon>
        <taxon>Jiangellales</taxon>
        <taxon>Jiangellaceae</taxon>
        <taxon>Phytoactinopolyspora</taxon>
    </lineage>
</organism>
<feature type="region of interest" description="Disordered" evidence="1">
    <location>
        <begin position="35"/>
        <end position="55"/>
    </location>
</feature>
<proteinExistence type="predicted"/>
<evidence type="ECO:0000313" key="3">
    <source>
        <dbReference type="Proteomes" id="UP000460435"/>
    </source>
</evidence>
<gene>
    <name evidence="2" type="ORF">F7O44_05180</name>
</gene>
<name>A0A7K3M0P5_9ACTN</name>
<dbReference type="EMBL" id="WLZY01000001">
    <property type="protein sequence ID" value="NDL56462.1"/>
    <property type="molecule type" value="Genomic_DNA"/>
</dbReference>
<evidence type="ECO:0000256" key="1">
    <source>
        <dbReference type="SAM" id="MobiDB-lite"/>
    </source>
</evidence>
<evidence type="ECO:0000313" key="2">
    <source>
        <dbReference type="EMBL" id="NDL56462.1"/>
    </source>
</evidence>
<dbReference type="RefSeq" id="WP_162449043.1">
    <property type="nucleotide sequence ID" value="NZ_WLZY01000001.1"/>
</dbReference>
<dbReference type="Proteomes" id="UP000460435">
    <property type="component" value="Unassembled WGS sequence"/>
</dbReference>